<evidence type="ECO:0000313" key="14">
    <source>
        <dbReference type="EMBL" id="AUP80301.1"/>
    </source>
</evidence>
<proteinExistence type="inferred from homology"/>
<feature type="domain" description="Fatty acid desaturase" evidence="13">
    <location>
        <begin position="47"/>
        <end position="252"/>
    </location>
</feature>
<evidence type="ECO:0000313" key="15">
    <source>
        <dbReference type="Proteomes" id="UP000235826"/>
    </source>
</evidence>
<keyword evidence="9" id="KW-0443">Lipid metabolism</keyword>
<dbReference type="OrthoDB" id="9768289at2"/>
<evidence type="ECO:0000256" key="8">
    <source>
        <dbReference type="ARBA" id="ARBA00023004"/>
    </source>
</evidence>
<evidence type="ECO:0000256" key="6">
    <source>
        <dbReference type="ARBA" id="ARBA00022989"/>
    </source>
</evidence>
<dbReference type="Proteomes" id="UP000235826">
    <property type="component" value="Chromosome"/>
</dbReference>
<dbReference type="GO" id="GO:0016020">
    <property type="term" value="C:membrane"/>
    <property type="evidence" value="ECO:0007669"/>
    <property type="project" value="UniProtKB-SubCell"/>
</dbReference>
<dbReference type="PANTHER" id="PTHR11351:SF31">
    <property type="entry name" value="DESATURASE 1, ISOFORM A-RELATED"/>
    <property type="match status" value="1"/>
</dbReference>
<name>A0A2K9PTA7_9FLAO</name>
<evidence type="ECO:0000259" key="13">
    <source>
        <dbReference type="Pfam" id="PF00487"/>
    </source>
</evidence>
<comment type="similarity">
    <text evidence="2">Belongs to the fatty acid desaturase type 2 family.</text>
</comment>
<evidence type="ECO:0000256" key="5">
    <source>
        <dbReference type="ARBA" id="ARBA00022832"/>
    </source>
</evidence>
<keyword evidence="10 12" id="KW-0472">Membrane</keyword>
<dbReference type="GO" id="GO:0016717">
    <property type="term" value="F:oxidoreductase activity, acting on paired donors, with oxidation of a pair of donors resulting in the reduction of molecular oxygen to two molecules of water"/>
    <property type="evidence" value="ECO:0007669"/>
    <property type="project" value="InterPro"/>
</dbReference>
<protein>
    <submittedName>
        <fullName evidence="14">Acyl-CoA desaturase</fullName>
    </submittedName>
</protein>
<feature type="transmembrane region" description="Helical" evidence="12">
    <location>
        <begin position="161"/>
        <end position="183"/>
    </location>
</feature>
<keyword evidence="8" id="KW-0408">Iron</keyword>
<evidence type="ECO:0000256" key="7">
    <source>
        <dbReference type="ARBA" id="ARBA00023002"/>
    </source>
</evidence>
<comment type="subcellular location">
    <subcellularLocation>
        <location evidence="1">Membrane</location>
        <topology evidence="1">Multi-pass membrane protein</topology>
    </subcellularLocation>
</comment>
<evidence type="ECO:0000256" key="1">
    <source>
        <dbReference type="ARBA" id="ARBA00004141"/>
    </source>
</evidence>
<keyword evidence="4 12" id="KW-0812">Transmembrane</keyword>
<feature type="transmembrane region" description="Helical" evidence="12">
    <location>
        <begin position="43"/>
        <end position="66"/>
    </location>
</feature>
<keyword evidence="6 12" id="KW-1133">Transmembrane helix</keyword>
<evidence type="ECO:0000256" key="9">
    <source>
        <dbReference type="ARBA" id="ARBA00023098"/>
    </source>
</evidence>
<keyword evidence="5" id="KW-0276">Fatty acid metabolism</keyword>
<dbReference type="GO" id="GO:0006633">
    <property type="term" value="P:fatty acid biosynthetic process"/>
    <property type="evidence" value="ECO:0007669"/>
    <property type="project" value="UniProtKB-KW"/>
</dbReference>
<keyword evidence="3" id="KW-0444">Lipid biosynthesis</keyword>
<dbReference type="Pfam" id="PF00487">
    <property type="entry name" value="FA_desaturase"/>
    <property type="match status" value="1"/>
</dbReference>
<dbReference type="AlphaFoldDB" id="A0A2K9PTA7"/>
<keyword evidence="11" id="KW-0275">Fatty acid biosynthesis</keyword>
<evidence type="ECO:0000256" key="2">
    <source>
        <dbReference type="ARBA" id="ARBA00008749"/>
    </source>
</evidence>
<reference evidence="14 15" key="1">
    <citation type="submission" date="2018-01" db="EMBL/GenBank/DDBJ databases">
        <title>Complete genome sequence of Flavivirga eckloniae ECD14 isolated from seaweed Ecklonia cava.</title>
        <authorList>
            <person name="Lee J.H."/>
            <person name="Baik K.S."/>
            <person name="Seong C.N."/>
        </authorList>
    </citation>
    <scope>NUCLEOTIDE SEQUENCE [LARGE SCALE GENOMIC DNA]</scope>
    <source>
        <strain evidence="14 15">ECD14</strain>
    </source>
</reference>
<keyword evidence="7" id="KW-0560">Oxidoreductase</keyword>
<evidence type="ECO:0000256" key="4">
    <source>
        <dbReference type="ARBA" id="ARBA00022692"/>
    </source>
</evidence>
<dbReference type="PANTHER" id="PTHR11351">
    <property type="entry name" value="ACYL-COA DESATURASE"/>
    <property type="match status" value="1"/>
</dbReference>
<evidence type="ECO:0000256" key="3">
    <source>
        <dbReference type="ARBA" id="ARBA00022516"/>
    </source>
</evidence>
<evidence type="ECO:0000256" key="12">
    <source>
        <dbReference type="SAM" id="Phobius"/>
    </source>
</evidence>
<sequence>MNKKLQTSAGTIFFSWKKSIWLYCMILPICFIDFSLIQWRDVLISIVLLFLTVGIGHSVGLHRGIIHKSYKTSNFFKNLSLYLFILTGLGSPLSWLKQHYYRDYWQNRMDCPRYFQYKHSLITDYWWNLHLTFVPNDLKRYEIPKKDLNSAIIHWLDKTWYLHYLAFMFIFYALIGFNSMLFVMSLRTSITILGHWYIGYASHKYGYSRHEIKNADESGYNDVLLGLISFGEGFHNNHHSYPTSAKFSTKWYEVDLGWILAWCLSKLGIIYKVKTQEGTLKPTAKKHDKIVWRFPNILK</sequence>
<dbReference type="InterPro" id="IPR015876">
    <property type="entry name" value="Acyl-CoA_DS"/>
</dbReference>
<dbReference type="EMBL" id="CP025791">
    <property type="protein sequence ID" value="AUP80301.1"/>
    <property type="molecule type" value="Genomic_DNA"/>
</dbReference>
<evidence type="ECO:0000256" key="10">
    <source>
        <dbReference type="ARBA" id="ARBA00023136"/>
    </source>
</evidence>
<organism evidence="14 15">
    <name type="scientific">Flavivirga eckloniae</name>
    <dbReference type="NCBI Taxonomy" id="1803846"/>
    <lineage>
        <taxon>Bacteria</taxon>
        <taxon>Pseudomonadati</taxon>
        <taxon>Bacteroidota</taxon>
        <taxon>Flavobacteriia</taxon>
        <taxon>Flavobacteriales</taxon>
        <taxon>Flavobacteriaceae</taxon>
        <taxon>Flavivirga</taxon>
    </lineage>
</organism>
<dbReference type="KEGG" id="fek:C1H87_16940"/>
<dbReference type="RefSeq" id="WP_102756953.1">
    <property type="nucleotide sequence ID" value="NZ_CP025791.1"/>
</dbReference>
<dbReference type="InterPro" id="IPR005804">
    <property type="entry name" value="FA_desaturase_dom"/>
</dbReference>
<evidence type="ECO:0000256" key="11">
    <source>
        <dbReference type="ARBA" id="ARBA00023160"/>
    </source>
</evidence>
<feature type="transmembrane region" description="Helical" evidence="12">
    <location>
        <begin position="20"/>
        <end position="37"/>
    </location>
</feature>
<feature type="transmembrane region" description="Helical" evidence="12">
    <location>
        <begin position="78"/>
        <end position="96"/>
    </location>
</feature>
<gene>
    <name evidence="14" type="ORF">C1H87_16940</name>
</gene>
<accession>A0A2K9PTA7</accession>
<keyword evidence="15" id="KW-1185">Reference proteome</keyword>